<feature type="region of interest" description="Disordered" evidence="1">
    <location>
        <begin position="1"/>
        <end position="109"/>
    </location>
</feature>
<dbReference type="EMBL" id="KI913178">
    <property type="protein sequence ID" value="ETV69206.1"/>
    <property type="molecule type" value="Genomic_DNA"/>
</dbReference>
<evidence type="ECO:0000256" key="1">
    <source>
        <dbReference type="SAM" id="MobiDB-lite"/>
    </source>
</evidence>
<dbReference type="VEuPathDB" id="FungiDB:H257_15035"/>
<feature type="region of interest" description="Disordered" evidence="1">
    <location>
        <begin position="127"/>
        <end position="148"/>
    </location>
</feature>
<feature type="compositionally biased region" description="Polar residues" evidence="1">
    <location>
        <begin position="77"/>
        <end position="90"/>
    </location>
</feature>
<reference evidence="2" key="1">
    <citation type="submission" date="2013-12" db="EMBL/GenBank/DDBJ databases">
        <title>The Genome Sequence of Aphanomyces astaci APO3.</title>
        <authorList>
            <consortium name="The Broad Institute Genomics Platform"/>
            <person name="Russ C."/>
            <person name="Tyler B."/>
            <person name="van West P."/>
            <person name="Dieguez-Uribeondo J."/>
            <person name="Young S.K."/>
            <person name="Zeng Q."/>
            <person name="Gargeya S."/>
            <person name="Fitzgerald M."/>
            <person name="Abouelleil A."/>
            <person name="Alvarado L."/>
            <person name="Chapman S.B."/>
            <person name="Gainer-Dewar J."/>
            <person name="Goldberg J."/>
            <person name="Griggs A."/>
            <person name="Gujja S."/>
            <person name="Hansen M."/>
            <person name="Howarth C."/>
            <person name="Imamovic A."/>
            <person name="Ireland A."/>
            <person name="Larimer J."/>
            <person name="McCowan C."/>
            <person name="Murphy C."/>
            <person name="Pearson M."/>
            <person name="Poon T.W."/>
            <person name="Priest M."/>
            <person name="Roberts A."/>
            <person name="Saif S."/>
            <person name="Shea T."/>
            <person name="Sykes S."/>
            <person name="Wortman J."/>
            <person name="Nusbaum C."/>
            <person name="Birren B."/>
        </authorList>
    </citation>
    <scope>NUCLEOTIDE SEQUENCE [LARGE SCALE GENOMIC DNA]</scope>
    <source>
        <strain evidence="2">APO3</strain>
    </source>
</reference>
<dbReference type="RefSeq" id="XP_009841309.1">
    <property type="nucleotide sequence ID" value="XM_009843007.1"/>
</dbReference>
<gene>
    <name evidence="2" type="ORF">H257_15035</name>
</gene>
<dbReference type="AlphaFoldDB" id="W4FQH7"/>
<dbReference type="OrthoDB" id="72396at2759"/>
<accession>W4FQH7</accession>
<sequence>MLKWPKKHASSVLANNQDEDLHGQHDNGAPPHTPPTATNNGGRSKRSNSLYNMFHGNKDPAVEPATDAPTPNRHSDVPSSSNQDDNNLATPSLLHPALQPNEKKHPNKFLEGTNKWLETTKRRFSTATTTTVLPRSRASTATNSPLNDRHVGEYVHTAGGAGVVVEVKSDGSAVVRLVSTEYVNCSMVIVEVGGEIEPLPVLPQDTVITADGVGTAVAYNPKTKEYTVELLDHVTQMFAIHQVHAMDNKDNDPTLSPPPPSSADPASATSLRSSFLQKVAKATPKFPTLLKTRSTGSVPKYVAGQAVLTQYGDGVVVEVHPNGGGDVLVVHLSFGATAYLQADAIKQSLKATVGDLVQTRFGQGVVAAVAEGHVFVVTVDKEDMYVHATELTKINHSTSRKFLHLFKK</sequence>
<dbReference type="GeneID" id="20817031"/>
<feature type="region of interest" description="Disordered" evidence="1">
    <location>
        <begin position="247"/>
        <end position="268"/>
    </location>
</feature>
<proteinExistence type="predicted"/>
<protein>
    <submittedName>
        <fullName evidence="2">Uncharacterized protein</fullName>
    </submittedName>
</protein>
<feature type="compositionally biased region" description="Polar residues" evidence="1">
    <location>
        <begin position="137"/>
        <end position="146"/>
    </location>
</feature>
<evidence type="ECO:0000313" key="2">
    <source>
        <dbReference type="EMBL" id="ETV69206.1"/>
    </source>
</evidence>
<dbReference type="STRING" id="112090.W4FQH7"/>
<name>W4FQH7_APHAT</name>
<organism evidence="2">
    <name type="scientific">Aphanomyces astaci</name>
    <name type="common">Crayfish plague agent</name>
    <dbReference type="NCBI Taxonomy" id="112090"/>
    <lineage>
        <taxon>Eukaryota</taxon>
        <taxon>Sar</taxon>
        <taxon>Stramenopiles</taxon>
        <taxon>Oomycota</taxon>
        <taxon>Saprolegniomycetes</taxon>
        <taxon>Saprolegniales</taxon>
        <taxon>Verrucalvaceae</taxon>
        <taxon>Aphanomyces</taxon>
    </lineage>
</organism>
<feature type="compositionally biased region" description="Low complexity" evidence="1">
    <location>
        <begin position="27"/>
        <end position="42"/>
    </location>
</feature>